<reference evidence="1" key="1">
    <citation type="journal article" date="2015" name="Nature">
        <title>Complex archaea that bridge the gap between prokaryotes and eukaryotes.</title>
        <authorList>
            <person name="Spang A."/>
            <person name="Saw J.H."/>
            <person name="Jorgensen S.L."/>
            <person name="Zaremba-Niedzwiedzka K."/>
            <person name="Martijn J."/>
            <person name="Lind A.E."/>
            <person name="van Eijk R."/>
            <person name="Schleper C."/>
            <person name="Guy L."/>
            <person name="Ettema T.J."/>
        </authorList>
    </citation>
    <scope>NUCLEOTIDE SEQUENCE</scope>
</reference>
<dbReference type="AlphaFoldDB" id="A0A0F9I8L1"/>
<dbReference type="PROSITE" id="PS51257">
    <property type="entry name" value="PROKAR_LIPOPROTEIN"/>
    <property type="match status" value="1"/>
</dbReference>
<proteinExistence type="predicted"/>
<organism evidence="1">
    <name type="scientific">marine sediment metagenome</name>
    <dbReference type="NCBI Taxonomy" id="412755"/>
    <lineage>
        <taxon>unclassified sequences</taxon>
        <taxon>metagenomes</taxon>
        <taxon>ecological metagenomes</taxon>
    </lineage>
</organism>
<gene>
    <name evidence="1" type="ORF">LCGC14_1690350</name>
</gene>
<comment type="caution">
    <text evidence="1">The sequence shown here is derived from an EMBL/GenBank/DDBJ whole genome shotgun (WGS) entry which is preliminary data.</text>
</comment>
<protein>
    <recommendedName>
        <fullName evidence="2">Peptidase S1 domain-containing protein</fullName>
    </recommendedName>
</protein>
<evidence type="ECO:0000313" key="1">
    <source>
        <dbReference type="EMBL" id="KKM15994.1"/>
    </source>
</evidence>
<dbReference type="SUPFAM" id="SSF50494">
    <property type="entry name" value="Trypsin-like serine proteases"/>
    <property type="match status" value="1"/>
</dbReference>
<name>A0A0F9I8L1_9ZZZZ</name>
<dbReference type="EMBL" id="LAZR01014777">
    <property type="protein sequence ID" value="KKM15994.1"/>
    <property type="molecule type" value="Genomic_DNA"/>
</dbReference>
<dbReference type="InterPro" id="IPR009003">
    <property type="entry name" value="Peptidase_S1_PA"/>
</dbReference>
<dbReference type="Pfam" id="PF13365">
    <property type="entry name" value="Trypsin_2"/>
    <property type="match status" value="1"/>
</dbReference>
<dbReference type="Gene3D" id="2.40.10.10">
    <property type="entry name" value="Trypsin-like serine proteases"/>
    <property type="match status" value="2"/>
</dbReference>
<accession>A0A0F9I8L1</accession>
<evidence type="ECO:0008006" key="2">
    <source>
        <dbReference type="Google" id="ProtNLM"/>
    </source>
</evidence>
<sequence>MSFRTLLAAILLTVACGGSSEFANPFAERVWDSAYVLYRTDTDRQVCGTFPVEQRPEGAYFVTATHCQHNDLTYEIGKGDGAPTHSARMVAKTEGDFGIAVFLAEGMRVKPVSIGSDPAIGNSIYLAGRPHAQYPLLVSGIVSGPLQKAGFFPTTAASGSGMSGSAIWCVAAQAVCGVQIAHYSQQPLLSLMAPLASQLAQLKWRVG</sequence>
<dbReference type="InterPro" id="IPR043504">
    <property type="entry name" value="Peptidase_S1_PA_chymotrypsin"/>
</dbReference>